<keyword evidence="1" id="KW-0472">Membrane</keyword>
<keyword evidence="2" id="KW-0732">Signal</keyword>
<comment type="caution">
    <text evidence="4">The sequence shown here is derived from an EMBL/GenBank/DDBJ whole genome shotgun (WGS) entry which is preliminary data.</text>
</comment>
<feature type="transmembrane region" description="Helical" evidence="1">
    <location>
        <begin position="525"/>
        <end position="547"/>
    </location>
</feature>
<keyword evidence="1" id="KW-0812">Transmembrane</keyword>
<proteinExistence type="predicted"/>
<dbReference type="InterPro" id="IPR041033">
    <property type="entry name" value="SpaA_PFL_dom_1"/>
</dbReference>
<dbReference type="Pfam" id="PF17802">
    <property type="entry name" value="SpaA"/>
    <property type="match status" value="1"/>
</dbReference>
<evidence type="ECO:0000256" key="2">
    <source>
        <dbReference type="SAM" id="SignalP"/>
    </source>
</evidence>
<dbReference type="InterPro" id="IPR013783">
    <property type="entry name" value="Ig-like_fold"/>
</dbReference>
<dbReference type="EMBL" id="QRLR01000006">
    <property type="protein sequence ID" value="RHJ22033.1"/>
    <property type="molecule type" value="Genomic_DNA"/>
</dbReference>
<dbReference type="Proteomes" id="UP000283727">
    <property type="component" value="Unassembled WGS sequence"/>
</dbReference>
<dbReference type="Gene3D" id="2.60.40.10">
    <property type="entry name" value="Immunoglobulins"/>
    <property type="match status" value="1"/>
</dbReference>
<dbReference type="AlphaFoldDB" id="A0A415C395"/>
<evidence type="ECO:0000313" key="4">
    <source>
        <dbReference type="EMBL" id="RHJ22033.1"/>
    </source>
</evidence>
<keyword evidence="1" id="KW-1133">Transmembrane helix</keyword>
<sequence>MTGTTAGMRLRKAGTLILAFAAATATLAIGAFAPHAHATTAEGITITAGENMTLGGRTFNAYLIGTYTDIVQAHSKVTSFNVVGTTASNTWAKDAIAKVNAETTDTSKRISVPTGYDEAGAIAKVSDAGTLRKLAQALAASKSIPAAAAADRKSDTGTLNINVPDGLYLVTDSKGLPMILGTSFAGINLDGQTMGQLVVKNKAVELTKKILVDGKEADAGSVTVGQSATYRLHFTTPNAGNDGTVTTGRIVDTPTGQTYVDGSARAALSDGTDVTGLIDVVRGSGTLPKSADIPNQKDLAVPAGGVGFNVTRLIAAHPNKAVTITLSMTVTSTADEQHQQAADGYFDYYDGATPPDPNQPPTHTSVQVTTYGFTLKKVSQADKTQLVNNAGFKIQDKKTGKWLSWDAANNQWVAKDSEADAAVLLTGDSNHDGTVDATDDAAKKGLIVFTGLAAGDYLVKETQAPAGFTSAAAAMPSFTAAVGAQNSFKGSGLTAELITPDGQNVTVANVDSLLNLPQTGGVLTLGAWLLIGGLFVACAMTTGVFGVRRRMMARKA</sequence>
<gene>
    <name evidence="4" type="ORF">DW137_09380</name>
</gene>
<feature type="domain" description="SpaA-like prealbumin fold" evidence="3">
    <location>
        <begin position="373"/>
        <end position="470"/>
    </location>
</feature>
<dbReference type="RefSeq" id="WP_118269660.1">
    <property type="nucleotide sequence ID" value="NZ_QRLK01000009.1"/>
</dbReference>
<evidence type="ECO:0000256" key="1">
    <source>
        <dbReference type="SAM" id="Phobius"/>
    </source>
</evidence>
<feature type="chain" id="PRO_5018975160" description="SpaA-like prealbumin fold domain-containing protein" evidence="2">
    <location>
        <begin position="39"/>
        <end position="556"/>
    </location>
</feature>
<evidence type="ECO:0000313" key="5">
    <source>
        <dbReference type="Proteomes" id="UP000283727"/>
    </source>
</evidence>
<reference evidence="4 5" key="1">
    <citation type="submission" date="2018-08" db="EMBL/GenBank/DDBJ databases">
        <title>A genome reference for cultivated species of the human gut microbiota.</title>
        <authorList>
            <person name="Zou Y."/>
            <person name="Xue W."/>
            <person name="Luo G."/>
        </authorList>
    </citation>
    <scope>NUCLEOTIDE SEQUENCE [LARGE SCALE GENOMIC DNA]</scope>
    <source>
        <strain evidence="4 5">AM12-10</strain>
    </source>
</reference>
<evidence type="ECO:0000259" key="3">
    <source>
        <dbReference type="Pfam" id="PF17802"/>
    </source>
</evidence>
<dbReference type="Gene3D" id="2.60.40.740">
    <property type="match status" value="1"/>
</dbReference>
<accession>A0A415C395</accession>
<organism evidence="4 5">
    <name type="scientific">Bifidobacterium bifidum</name>
    <dbReference type="NCBI Taxonomy" id="1681"/>
    <lineage>
        <taxon>Bacteria</taxon>
        <taxon>Bacillati</taxon>
        <taxon>Actinomycetota</taxon>
        <taxon>Actinomycetes</taxon>
        <taxon>Bifidobacteriales</taxon>
        <taxon>Bifidobacteriaceae</taxon>
        <taxon>Bifidobacterium</taxon>
    </lineage>
</organism>
<protein>
    <recommendedName>
        <fullName evidence="3">SpaA-like prealbumin fold domain-containing protein</fullName>
    </recommendedName>
</protein>
<dbReference type="GO" id="GO:0005975">
    <property type="term" value="P:carbohydrate metabolic process"/>
    <property type="evidence" value="ECO:0007669"/>
    <property type="project" value="UniProtKB-ARBA"/>
</dbReference>
<name>A0A415C395_BIFBI</name>
<feature type="signal peptide" evidence="2">
    <location>
        <begin position="1"/>
        <end position="38"/>
    </location>
</feature>